<evidence type="ECO:0000259" key="17">
    <source>
        <dbReference type="PROSITE" id="PS50893"/>
    </source>
</evidence>
<dbReference type="GO" id="GO:0003677">
    <property type="term" value="F:DNA binding"/>
    <property type="evidence" value="ECO:0007669"/>
    <property type="project" value="UniProtKB-KW"/>
</dbReference>
<keyword evidence="4" id="KW-0677">Repeat</keyword>
<evidence type="ECO:0000313" key="19">
    <source>
        <dbReference type="Proteomes" id="UP000036106"/>
    </source>
</evidence>
<dbReference type="Gene3D" id="3.40.50.300">
    <property type="entry name" value="P-loop containing nucleotide triphosphate hydrolases"/>
    <property type="match status" value="2"/>
</dbReference>
<dbReference type="PANTHER" id="PTHR43152">
    <property type="entry name" value="UVRABC SYSTEM PROTEIN A"/>
    <property type="match status" value="1"/>
</dbReference>
<evidence type="ECO:0000256" key="10">
    <source>
        <dbReference type="ARBA" id="ARBA00022840"/>
    </source>
</evidence>
<evidence type="ECO:0000313" key="18">
    <source>
        <dbReference type="EMBL" id="AKP67210.1"/>
    </source>
</evidence>
<dbReference type="Gene3D" id="1.10.8.280">
    <property type="entry name" value="ABC transporter ATPase domain-like"/>
    <property type="match status" value="1"/>
</dbReference>
<keyword evidence="9" id="KW-0862">Zinc</keyword>
<dbReference type="SMART" id="SM00382">
    <property type="entry name" value="AAA"/>
    <property type="match status" value="2"/>
</dbReference>
<keyword evidence="13" id="KW-0234">DNA repair</keyword>
<dbReference type="PATRIC" id="fig|1007676.4.peg.1281"/>
<evidence type="ECO:0000256" key="14">
    <source>
        <dbReference type="ARBA" id="ARBA00038000"/>
    </source>
</evidence>
<feature type="domain" description="ABC transporter" evidence="17">
    <location>
        <begin position="1"/>
        <end position="444"/>
    </location>
</feature>
<dbReference type="PROSITE" id="PS00211">
    <property type="entry name" value="ABC_TRANSPORTER_1"/>
    <property type="match status" value="1"/>
</dbReference>
<keyword evidence="5" id="KW-0547">Nucleotide-binding</keyword>
<feature type="domain" description="ABC transporter" evidence="17">
    <location>
        <begin position="446"/>
        <end position="749"/>
    </location>
</feature>
<evidence type="ECO:0000256" key="6">
    <source>
        <dbReference type="ARBA" id="ARBA00022763"/>
    </source>
</evidence>
<dbReference type="KEGG" id="lgn:ABM34_06445"/>
<comment type="similarity">
    <text evidence="14">Belongs to the ABC transporter superfamily. UvrA family.</text>
</comment>
<dbReference type="STRING" id="1007676.ABM34_06445"/>
<evidence type="ECO:0000256" key="11">
    <source>
        <dbReference type="ARBA" id="ARBA00022881"/>
    </source>
</evidence>
<dbReference type="EMBL" id="CP012034">
    <property type="protein sequence ID" value="AKP67210.1"/>
    <property type="molecule type" value="Genomic_DNA"/>
</dbReference>
<dbReference type="GO" id="GO:0008270">
    <property type="term" value="F:zinc ion binding"/>
    <property type="evidence" value="ECO:0007669"/>
    <property type="project" value="UniProtKB-KW"/>
</dbReference>
<dbReference type="SUPFAM" id="SSF52540">
    <property type="entry name" value="P-loop containing nucleoside triphosphate hydrolases"/>
    <property type="match status" value="2"/>
</dbReference>
<dbReference type="InterPro" id="IPR027417">
    <property type="entry name" value="P-loop_NTPase"/>
</dbReference>
<keyword evidence="7" id="KW-0228">DNA excision</keyword>
<evidence type="ECO:0000256" key="15">
    <source>
        <dbReference type="ARBA" id="ARBA00039316"/>
    </source>
</evidence>
<dbReference type="CDD" id="cd03270">
    <property type="entry name" value="ABC_UvrA_I"/>
    <property type="match status" value="1"/>
</dbReference>
<evidence type="ECO:0000256" key="4">
    <source>
        <dbReference type="ARBA" id="ARBA00022737"/>
    </source>
</evidence>
<keyword evidence="6" id="KW-0227">DNA damage</keyword>
<dbReference type="Gene3D" id="1.20.1580.10">
    <property type="entry name" value="ABC transporter ATPase like domain"/>
    <property type="match status" value="2"/>
</dbReference>
<evidence type="ECO:0000256" key="8">
    <source>
        <dbReference type="ARBA" id="ARBA00022771"/>
    </source>
</evidence>
<reference evidence="19" key="1">
    <citation type="submission" date="2015-07" db="EMBL/GenBank/DDBJ databases">
        <title>Lactobacillus ginsenosidimutans/EMML 3141/ whole genome sequencing.</title>
        <authorList>
            <person name="Kim M.K."/>
            <person name="Im W.-T."/>
            <person name="Srinivasan S."/>
            <person name="Lee J.-J."/>
        </authorList>
    </citation>
    <scope>NUCLEOTIDE SEQUENCE [LARGE SCALE GENOMIC DNA]</scope>
    <source>
        <strain evidence="19">EMML 3041</strain>
    </source>
</reference>
<dbReference type="Pfam" id="PF00005">
    <property type="entry name" value="ABC_tran"/>
    <property type="match status" value="1"/>
</dbReference>
<evidence type="ECO:0000256" key="5">
    <source>
        <dbReference type="ARBA" id="ARBA00022741"/>
    </source>
</evidence>
<evidence type="ECO:0000256" key="2">
    <source>
        <dbReference type="ARBA" id="ARBA00022490"/>
    </source>
</evidence>
<proteinExistence type="inferred from homology"/>
<evidence type="ECO:0000256" key="1">
    <source>
        <dbReference type="ARBA" id="ARBA00004496"/>
    </source>
</evidence>
<dbReference type="InterPro" id="IPR017871">
    <property type="entry name" value="ABC_transporter-like_CS"/>
</dbReference>
<gene>
    <name evidence="18" type="ORF">ABM34_06445</name>
</gene>
<dbReference type="InterPro" id="IPR003439">
    <property type="entry name" value="ABC_transporter-like_ATP-bd"/>
</dbReference>
<organism evidence="18 19">
    <name type="scientific">Companilactobacillus ginsenosidimutans</name>
    <dbReference type="NCBI Taxonomy" id="1007676"/>
    <lineage>
        <taxon>Bacteria</taxon>
        <taxon>Bacillati</taxon>
        <taxon>Bacillota</taxon>
        <taxon>Bacilli</taxon>
        <taxon>Lactobacillales</taxon>
        <taxon>Lactobacillaceae</taxon>
        <taxon>Companilactobacillus</taxon>
    </lineage>
</organism>
<evidence type="ECO:0000256" key="13">
    <source>
        <dbReference type="ARBA" id="ARBA00023204"/>
    </source>
</evidence>
<accession>A0A0H4R0G2</accession>
<dbReference type="GO" id="GO:0016887">
    <property type="term" value="F:ATP hydrolysis activity"/>
    <property type="evidence" value="ECO:0007669"/>
    <property type="project" value="InterPro"/>
</dbReference>
<evidence type="ECO:0000256" key="12">
    <source>
        <dbReference type="ARBA" id="ARBA00023125"/>
    </source>
</evidence>
<dbReference type="PROSITE" id="PS50893">
    <property type="entry name" value="ABC_TRANSPORTER_2"/>
    <property type="match status" value="2"/>
</dbReference>
<dbReference type="GO" id="GO:0005737">
    <property type="term" value="C:cytoplasm"/>
    <property type="evidence" value="ECO:0007669"/>
    <property type="project" value="UniProtKB-SubCell"/>
</dbReference>
<evidence type="ECO:0000256" key="7">
    <source>
        <dbReference type="ARBA" id="ARBA00022769"/>
    </source>
</evidence>
<keyword evidence="11" id="KW-0267">Excision nuclease</keyword>
<comment type="subcellular location">
    <subcellularLocation>
        <location evidence="1">Cytoplasm</location>
    </subcellularLocation>
</comment>
<dbReference type="Proteomes" id="UP000036106">
    <property type="component" value="Chromosome"/>
</dbReference>
<dbReference type="GO" id="GO:0005524">
    <property type="term" value="F:ATP binding"/>
    <property type="evidence" value="ECO:0007669"/>
    <property type="project" value="UniProtKB-KW"/>
</dbReference>
<dbReference type="InterPro" id="IPR041552">
    <property type="entry name" value="UvrA_DNA-bd"/>
</dbReference>
<keyword evidence="19" id="KW-1185">Reference proteome</keyword>
<dbReference type="InterPro" id="IPR003593">
    <property type="entry name" value="AAA+_ATPase"/>
</dbReference>
<keyword evidence="10" id="KW-0067">ATP-binding</keyword>
<keyword evidence="8" id="KW-0863">Zinc-finger</keyword>
<protein>
    <recommendedName>
        <fullName evidence="15">UvrABC system protein A</fullName>
    </recommendedName>
    <alternativeName>
        <fullName evidence="16">Excinuclease ABC subunit A</fullName>
    </alternativeName>
</protein>
<dbReference type="AlphaFoldDB" id="A0A0H4R0G2"/>
<evidence type="ECO:0000256" key="9">
    <source>
        <dbReference type="ARBA" id="ARBA00022833"/>
    </source>
</evidence>
<name>A0A0H4R0G2_9LACO</name>
<keyword evidence="3" id="KW-0479">Metal-binding</keyword>
<dbReference type="RefSeq" id="WP_048704370.1">
    <property type="nucleotide sequence ID" value="NZ_CP012034.1"/>
</dbReference>
<evidence type="ECO:0000256" key="3">
    <source>
        <dbReference type="ARBA" id="ARBA00022723"/>
    </source>
</evidence>
<dbReference type="OrthoDB" id="9809851at2"/>
<dbReference type="GO" id="GO:0004518">
    <property type="term" value="F:nuclease activity"/>
    <property type="evidence" value="ECO:0007669"/>
    <property type="project" value="UniProtKB-KW"/>
</dbReference>
<dbReference type="PANTHER" id="PTHR43152:SF3">
    <property type="entry name" value="UVRABC SYSTEM PROTEIN A"/>
    <property type="match status" value="1"/>
</dbReference>
<keyword evidence="2" id="KW-0963">Cytoplasm</keyword>
<dbReference type="GO" id="GO:0006281">
    <property type="term" value="P:DNA repair"/>
    <property type="evidence" value="ECO:0007669"/>
    <property type="project" value="UniProtKB-KW"/>
</dbReference>
<evidence type="ECO:0000256" key="16">
    <source>
        <dbReference type="ARBA" id="ARBA00042156"/>
    </source>
</evidence>
<dbReference type="Pfam" id="PF17755">
    <property type="entry name" value="UvrA_DNA-bind"/>
    <property type="match status" value="1"/>
</dbReference>
<keyword evidence="12" id="KW-0238">DNA-binding</keyword>
<sequence>MSNDQYIEIVNDRENNLKNVSLKIPKNKLTVFTGVSGSGKSSIVFDTIAQEAGRQLNSTYSSYTRLFLPKYKRPDADEIHNLSTAIIIDQKPLGGNARSILGTISDINPLFRILFSRFGQPKYGDASNAFSFNDPLGMCPKCDGVGRSYVLKLDKAIDYNKSLAEGAVLLPGYTTKNSYYLQTILTSGLFDNDKPVKDFNKQEMDDLLNGNKKVKVQIKGVEHEVNYEGIEHQFYRVNFTASGSTSDSAKKRMAKFAEMAECAECHGMRYNKKVLASKINGKNIFDLTNMQLDDLLKEMDNFKSGQMTSIVNDIQSRVGDLVDIGLDYLSLTRETTSLSGGESQRVKTVKYLSNSLTGLTYILDEPSTGLHPRDVHRLNDLLLKLRDNGNTVLVVEHDPDVIKIADHIIDLGPKAGIHGGKITYTGTYEGLLTSDTLTGKYLKNHLPINDSPRPADKFIESSKSSLHNLKNVSLRIPEGLFTVVSGVAGSGKSTLVEQVFSKEYPDSVIIDQTPLHANSRSNSATYTGIMAEIRKLFAKANDVKDGLFSYNSDGACPECNGKGTIEMNLSFMENSEIECPICHGGRYDLKVLDYKLKGKNIVEVMNMTIEEAVDFFEDKKISSKLASIQNVGLDYLSLGQTLNTLSGGESQRLKIAKELNKKGNVFILDEPTTGLHVSDIENIIRIINDLVDKGNTVVVIEHNTDVMRSADWIIDMGPDGGSRGGSILYEGVVSGIKDVAKSYTAKYLF</sequence>